<keyword evidence="5" id="KW-0143">Chaperone</keyword>
<dbReference type="SUPFAM" id="SSF160909">
    <property type="entry name" value="ATP12-like"/>
    <property type="match status" value="1"/>
</dbReference>
<evidence type="ECO:0000256" key="4">
    <source>
        <dbReference type="ARBA" id="ARBA00023128"/>
    </source>
</evidence>
<gene>
    <name evidence="7" type="ORF">Poli38472_006094</name>
</gene>
<evidence type="ECO:0000256" key="3">
    <source>
        <dbReference type="ARBA" id="ARBA00022946"/>
    </source>
</evidence>
<evidence type="ECO:0000256" key="6">
    <source>
        <dbReference type="SAM" id="MobiDB-lite"/>
    </source>
</evidence>
<dbReference type="AlphaFoldDB" id="A0A8K1FMU1"/>
<comment type="caution">
    <text evidence="7">The sequence shown here is derived from an EMBL/GenBank/DDBJ whole genome shotgun (WGS) entry which is preliminary data.</text>
</comment>
<evidence type="ECO:0000313" key="7">
    <source>
        <dbReference type="EMBL" id="TMW68626.1"/>
    </source>
</evidence>
<comment type="similarity">
    <text evidence="2">Belongs to the ATP12 family.</text>
</comment>
<dbReference type="Proteomes" id="UP000794436">
    <property type="component" value="Unassembled WGS sequence"/>
</dbReference>
<dbReference type="PANTHER" id="PTHR21013">
    <property type="entry name" value="ATP SYNTHASE MITOCHONDRIAL F1 COMPLEX ASSEMBLY FACTOR 2/ATP12 PROTEIN, MITOCHONDRIAL PRECURSOR"/>
    <property type="match status" value="1"/>
</dbReference>
<evidence type="ECO:0000313" key="8">
    <source>
        <dbReference type="Proteomes" id="UP000794436"/>
    </source>
</evidence>
<dbReference type="OrthoDB" id="5673at2759"/>
<organism evidence="7 8">
    <name type="scientific">Pythium oligandrum</name>
    <name type="common">Mycoparasitic fungus</name>
    <dbReference type="NCBI Taxonomy" id="41045"/>
    <lineage>
        <taxon>Eukaryota</taxon>
        <taxon>Sar</taxon>
        <taxon>Stramenopiles</taxon>
        <taxon>Oomycota</taxon>
        <taxon>Peronosporomycetes</taxon>
        <taxon>Pythiales</taxon>
        <taxon>Pythiaceae</taxon>
        <taxon>Pythium</taxon>
    </lineage>
</organism>
<keyword evidence="4" id="KW-0496">Mitochondrion</keyword>
<feature type="region of interest" description="Disordered" evidence="6">
    <location>
        <begin position="1"/>
        <end position="28"/>
    </location>
</feature>
<dbReference type="GO" id="GO:0005739">
    <property type="term" value="C:mitochondrion"/>
    <property type="evidence" value="ECO:0007669"/>
    <property type="project" value="UniProtKB-SubCell"/>
</dbReference>
<comment type="subcellular location">
    <subcellularLocation>
        <location evidence="1">Mitochondrion</location>
    </subcellularLocation>
</comment>
<evidence type="ECO:0000256" key="5">
    <source>
        <dbReference type="ARBA" id="ARBA00023186"/>
    </source>
</evidence>
<keyword evidence="3" id="KW-0809">Transit peptide</keyword>
<protein>
    <recommendedName>
        <fullName evidence="9">ATP synthase mitochondrial F1 complex assembly factor 2</fullName>
    </recommendedName>
</protein>
<dbReference type="EMBL" id="SPLM01000002">
    <property type="protein sequence ID" value="TMW68626.1"/>
    <property type="molecule type" value="Genomic_DNA"/>
</dbReference>
<dbReference type="Pfam" id="PF07542">
    <property type="entry name" value="ATP12"/>
    <property type="match status" value="1"/>
</dbReference>
<dbReference type="PANTHER" id="PTHR21013:SF10">
    <property type="entry name" value="ATP SYNTHASE MITOCHONDRIAL F1 COMPLEX ASSEMBLY FACTOR 2"/>
    <property type="match status" value="1"/>
</dbReference>
<dbReference type="GO" id="GO:0033615">
    <property type="term" value="P:mitochondrial proton-transporting ATP synthase complex assembly"/>
    <property type="evidence" value="ECO:0007669"/>
    <property type="project" value="TreeGrafter"/>
</dbReference>
<dbReference type="InterPro" id="IPR011419">
    <property type="entry name" value="ATP12_ATP_synth-F1-assembly"/>
</dbReference>
<keyword evidence="8" id="KW-1185">Reference proteome</keyword>
<dbReference type="Gene3D" id="3.30.2180.10">
    <property type="entry name" value="ATP12-like"/>
    <property type="match status" value="1"/>
</dbReference>
<evidence type="ECO:0008006" key="9">
    <source>
        <dbReference type="Google" id="ProtNLM"/>
    </source>
</evidence>
<dbReference type="InterPro" id="IPR023335">
    <property type="entry name" value="ATP12_ortho_dom_sf"/>
</dbReference>
<dbReference type="Gene3D" id="1.10.3580.10">
    <property type="entry name" value="ATP12 ATPase"/>
    <property type="match status" value="1"/>
</dbReference>
<evidence type="ECO:0000256" key="1">
    <source>
        <dbReference type="ARBA" id="ARBA00004173"/>
    </source>
</evidence>
<dbReference type="InterPro" id="IPR042272">
    <property type="entry name" value="ATP12_ATP_synth-F1-assembly_N"/>
</dbReference>
<feature type="compositionally biased region" description="Polar residues" evidence="6">
    <location>
        <begin position="1"/>
        <end position="11"/>
    </location>
</feature>
<evidence type="ECO:0000256" key="2">
    <source>
        <dbReference type="ARBA" id="ARBA00008231"/>
    </source>
</evidence>
<reference evidence="7" key="1">
    <citation type="submission" date="2019-03" db="EMBL/GenBank/DDBJ databases">
        <title>Long read genome sequence of the mycoparasitic Pythium oligandrum ATCC 38472 isolated from sugarbeet rhizosphere.</title>
        <authorList>
            <person name="Gaulin E."/>
        </authorList>
    </citation>
    <scope>NUCLEOTIDE SEQUENCE</scope>
    <source>
        <strain evidence="7">ATCC 38472_TT</strain>
    </source>
</reference>
<sequence length="287" mass="32196">MLNGSSTTSVQMLRRSAERRLPSVPRRGFAAPGGAGGVAGNKITGVVRFYKKVGVKDVEENGNVHYAVTLDGKTVKTPMRSPLQLPSKSMAAAVAHEWDAQGERIKPALMPMMTLASTALDLTKNSSKTELINEMLHYLHSDTVCYQVTADQQEKLAVLQQKKWDPLRKWFTEQFKGELDVSHGSIGRLTHDDEIVNSIREALEQRSEFELVPLRAITKECKSLITAWALFKRHITASEAMEISRVEEEFQIGRWGLVEGGHDLDRVNCRVNLSSASFFLWLHQNQH</sequence>
<accession>A0A8K1FMU1</accession>
<name>A0A8K1FMU1_PYTOL</name>
<proteinExistence type="inferred from homology"/>